<dbReference type="PATRIC" id="fig|1286106.3.peg.1561"/>
<keyword evidence="3 7" id="KW-1133">Transmembrane helix</keyword>
<sequence length="342" mass="38758">MKVSLKIKILILLVLVVSPVLFVWSEYQRFLTTPVQVESDEVIFTVQRGANLSRISQAIYQQGLSDMPSFYLDVYGRLQGNAHLIKAGEYRIRPGSTLPDLLEQFIEGRVVQYPITIVEGMTSQQLLDQLAAHPKIRQTLTPLTGEAVIAALGKPEDTHPEGWFLPETYHFPAETSDVQFLKRAHRKMVNTLDELWQQRADNLPYKTPYEALIMASIIEKESGVPDERPQIAGVFVRRLEKGMRLQTDPTVIYGMGDRYEGVIRRSDLNTDTPYNTYTRFGLPPTPIALPSRESIEAALNPADGDALYFVATGEADGRHTFSATLEEHNRAVRVYRQRINER</sequence>
<dbReference type="Gene3D" id="3.30.160.60">
    <property type="entry name" value="Classic Zinc Finger"/>
    <property type="match status" value="1"/>
</dbReference>
<organism evidence="8 9">
    <name type="scientific">Methylophaga lonarensis MPL</name>
    <dbReference type="NCBI Taxonomy" id="1286106"/>
    <lineage>
        <taxon>Bacteria</taxon>
        <taxon>Pseudomonadati</taxon>
        <taxon>Pseudomonadota</taxon>
        <taxon>Gammaproteobacteria</taxon>
        <taxon>Thiotrichales</taxon>
        <taxon>Piscirickettsiaceae</taxon>
        <taxon>Methylophaga</taxon>
    </lineage>
</organism>
<keyword evidence="4 7" id="KW-0472">Membrane</keyword>
<proteinExistence type="inferred from homology"/>
<dbReference type="OrthoDB" id="9814591at2"/>
<dbReference type="Pfam" id="PF02618">
    <property type="entry name" value="YceG"/>
    <property type="match status" value="1"/>
</dbReference>
<dbReference type="PANTHER" id="PTHR30518:SF2">
    <property type="entry name" value="ENDOLYTIC MUREIN TRANSGLYCOSYLASE"/>
    <property type="match status" value="1"/>
</dbReference>
<keyword evidence="9" id="KW-1185">Reference proteome</keyword>
<gene>
    <name evidence="7" type="primary">mltG</name>
    <name evidence="8" type="ORF">MPL1_07782</name>
</gene>
<dbReference type="Proteomes" id="UP000012019">
    <property type="component" value="Unassembled WGS sequence"/>
</dbReference>
<evidence type="ECO:0000256" key="7">
    <source>
        <dbReference type="HAMAP-Rule" id="MF_02065"/>
    </source>
</evidence>
<evidence type="ECO:0000256" key="4">
    <source>
        <dbReference type="ARBA" id="ARBA00023136"/>
    </source>
</evidence>
<dbReference type="EMBL" id="APHR01000038">
    <property type="protein sequence ID" value="EMR12919.1"/>
    <property type="molecule type" value="Genomic_DNA"/>
</dbReference>
<dbReference type="GO" id="GO:0009252">
    <property type="term" value="P:peptidoglycan biosynthetic process"/>
    <property type="evidence" value="ECO:0007669"/>
    <property type="project" value="UniProtKB-UniRule"/>
</dbReference>
<dbReference type="PANTHER" id="PTHR30518">
    <property type="entry name" value="ENDOLYTIC MUREIN TRANSGLYCOSYLASE"/>
    <property type="match status" value="1"/>
</dbReference>
<comment type="function">
    <text evidence="7">Functions as a peptidoglycan terminase that cleaves nascent peptidoglycan strands endolytically to terminate their elongation.</text>
</comment>
<comment type="catalytic activity">
    <reaction evidence="7">
        <text>a peptidoglycan chain = a peptidoglycan chain with N-acetyl-1,6-anhydromuramyl-[peptide] at the reducing end + a peptidoglycan chain with N-acetylglucosamine at the non-reducing end.</text>
        <dbReference type="EC" id="4.2.2.29"/>
    </reaction>
</comment>
<evidence type="ECO:0000313" key="8">
    <source>
        <dbReference type="EMBL" id="EMR12919.1"/>
    </source>
</evidence>
<evidence type="ECO:0000313" key="9">
    <source>
        <dbReference type="Proteomes" id="UP000012019"/>
    </source>
</evidence>
<evidence type="ECO:0000256" key="5">
    <source>
        <dbReference type="ARBA" id="ARBA00023239"/>
    </source>
</evidence>
<keyword evidence="7" id="KW-0997">Cell inner membrane</keyword>
<keyword evidence="1 7" id="KW-1003">Cell membrane</keyword>
<dbReference type="EC" id="4.2.2.29" evidence="7"/>
<dbReference type="GO" id="GO:0005886">
    <property type="term" value="C:plasma membrane"/>
    <property type="evidence" value="ECO:0007669"/>
    <property type="project" value="UniProtKB-UniRule"/>
</dbReference>
<dbReference type="GO" id="GO:0071555">
    <property type="term" value="P:cell wall organization"/>
    <property type="evidence" value="ECO:0007669"/>
    <property type="project" value="UniProtKB-KW"/>
</dbReference>
<dbReference type="eggNOG" id="COG1559">
    <property type="taxonomic scope" value="Bacteria"/>
</dbReference>
<evidence type="ECO:0000256" key="3">
    <source>
        <dbReference type="ARBA" id="ARBA00022989"/>
    </source>
</evidence>
<protein>
    <recommendedName>
        <fullName evidence="7">Endolytic murein transglycosylase</fullName>
        <ecNumber evidence="7">4.2.2.29</ecNumber>
    </recommendedName>
    <alternativeName>
        <fullName evidence="7">Peptidoglycan lytic transglycosylase</fullName>
    </alternativeName>
    <alternativeName>
        <fullName evidence="7">Peptidoglycan polymerization terminase</fullName>
    </alternativeName>
</protein>
<comment type="caution">
    <text evidence="8">The sequence shown here is derived from an EMBL/GenBank/DDBJ whole genome shotgun (WGS) entry which is preliminary data.</text>
</comment>
<comment type="similarity">
    <text evidence="7">Belongs to the transglycosylase MltG family.</text>
</comment>
<dbReference type="AlphaFoldDB" id="M7PR49"/>
<dbReference type="InterPro" id="IPR003770">
    <property type="entry name" value="MLTG-like"/>
</dbReference>
<evidence type="ECO:0000256" key="2">
    <source>
        <dbReference type="ARBA" id="ARBA00022692"/>
    </source>
</evidence>
<keyword evidence="6 7" id="KW-0961">Cell wall biogenesis/degradation</keyword>
<feature type="site" description="Important for catalytic activity" evidence="7">
    <location>
        <position position="221"/>
    </location>
</feature>
<dbReference type="NCBIfam" id="TIGR00247">
    <property type="entry name" value="endolytic transglycosylase MltG"/>
    <property type="match status" value="1"/>
</dbReference>
<dbReference type="STRING" id="1286106.MPL1_07782"/>
<evidence type="ECO:0000256" key="6">
    <source>
        <dbReference type="ARBA" id="ARBA00023316"/>
    </source>
</evidence>
<reference evidence="8 9" key="1">
    <citation type="journal article" date="2013" name="Genome Announc.">
        <title>Draft Genome Sequence of Methylophaga lonarensis MPLT, a Haloalkaliphilic (Non-Methane-Utilizing) Methylotroph.</title>
        <authorList>
            <person name="Shetty S.A."/>
            <person name="Marathe N.P."/>
            <person name="Munot H."/>
            <person name="Antony C.P."/>
            <person name="Dhotre D.P."/>
            <person name="Murrell J.C."/>
            <person name="Shouche Y.S."/>
        </authorList>
    </citation>
    <scope>NUCLEOTIDE SEQUENCE [LARGE SCALE GENOMIC DNA]</scope>
    <source>
        <strain evidence="8 9">MPL</strain>
    </source>
</reference>
<dbReference type="RefSeq" id="WP_009726542.1">
    <property type="nucleotide sequence ID" value="NZ_APHR01000038.1"/>
</dbReference>
<evidence type="ECO:0000256" key="1">
    <source>
        <dbReference type="ARBA" id="ARBA00022475"/>
    </source>
</evidence>
<dbReference type="HAMAP" id="MF_02065">
    <property type="entry name" value="MltG"/>
    <property type="match status" value="1"/>
</dbReference>
<keyword evidence="2 7" id="KW-0812">Transmembrane</keyword>
<dbReference type="CDD" id="cd08010">
    <property type="entry name" value="MltG_like"/>
    <property type="match status" value="1"/>
</dbReference>
<accession>M7PR49</accession>
<keyword evidence="5 7" id="KW-0456">Lyase</keyword>
<name>M7PR49_9GAMM</name>
<dbReference type="GO" id="GO:0008932">
    <property type="term" value="F:lytic endotransglycosylase activity"/>
    <property type="evidence" value="ECO:0007669"/>
    <property type="project" value="UniProtKB-UniRule"/>
</dbReference>
<dbReference type="Gene3D" id="3.30.1490.480">
    <property type="entry name" value="Endolytic murein transglycosylase"/>
    <property type="match status" value="1"/>
</dbReference>